<evidence type="ECO:0000313" key="3">
    <source>
        <dbReference type="EMBL" id="RFB04248.1"/>
    </source>
</evidence>
<reference evidence="3 4" key="1">
    <citation type="submission" date="2018-08" db="EMBL/GenBank/DDBJ databases">
        <title>Parvularcula sp. SM1705, isolated from surface water of the South Sea China.</title>
        <authorList>
            <person name="Sun L."/>
        </authorList>
    </citation>
    <scope>NUCLEOTIDE SEQUENCE [LARGE SCALE GENOMIC DNA]</scope>
    <source>
        <strain evidence="3 4">SM1705</strain>
    </source>
</reference>
<dbReference type="Pfam" id="PF10988">
    <property type="entry name" value="DUF2807"/>
    <property type="match status" value="1"/>
</dbReference>
<feature type="compositionally biased region" description="Polar residues" evidence="1">
    <location>
        <begin position="197"/>
        <end position="214"/>
    </location>
</feature>
<dbReference type="Gene3D" id="2.160.20.120">
    <property type="match status" value="1"/>
</dbReference>
<accession>A0A371RFM0</accession>
<gene>
    <name evidence="3" type="ORF">DX908_02475</name>
</gene>
<evidence type="ECO:0000313" key="4">
    <source>
        <dbReference type="Proteomes" id="UP000264589"/>
    </source>
</evidence>
<dbReference type="RefSeq" id="WP_116390876.1">
    <property type="nucleotide sequence ID" value="NZ_QUQO01000001.1"/>
</dbReference>
<feature type="domain" description="Putative auto-transporter adhesin head GIN" evidence="2">
    <location>
        <begin position="59"/>
        <end position="151"/>
    </location>
</feature>
<dbReference type="InParanoid" id="A0A371RFM0"/>
<keyword evidence="4" id="KW-1185">Reference proteome</keyword>
<dbReference type="InterPro" id="IPR021255">
    <property type="entry name" value="DUF2807"/>
</dbReference>
<dbReference type="OrthoDB" id="7842881at2"/>
<proteinExistence type="predicted"/>
<organism evidence="3 4">
    <name type="scientific">Parvularcula marina</name>
    <dbReference type="NCBI Taxonomy" id="2292771"/>
    <lineage>
        <taxon>Bacteria</taxon>
        <taxon>Pseudomonadati</taxon>
        <taxon>Pseudomonadota</taxon>
        <taxon>Alphaproteobacteria</taxon>
        <taxon>Parvularculales</taxon>
        <taxon>Parvularculaceae</taxon>
        <taxon>Parvularcula</taxon>
    </lineage>
</organism>
<evidence type="ECO:0000256" key="1">
    <source>
        <dbReference type="SAM" id="MobiDB-lite"/>
    </source>
</evidence>
<dbReference type="AlphaFoldDB" id="A0A371RFM0"/>
<protein>
    <recommendedName>
        <fullName evidence="2">Putative auto-transporter adhesin head GIN domain-containing protein</fullName>
    </recommendedName>
</protein>
<comment type="caution">
    <text evidence="3">The sequence shown here is derived from an EMBL/GenBank/DDBJ whole genome shotgun (WGS) entry which is preliminary data.</text>
</comment>
<name>A0A371RFM0_9PROT</name>
<feature type="region of interest" description="Disordered" evidence="1">
    <location>
        <begin position="190"/>
        <end position="214"/>
    </location>
</feature>
<evidence type="ECO:0000259" key="2">
    <source>
        <dbReference type="Pfam" id="PF10988"/>
    </source>
</evidence>
<dbReference type="EMBL" id="QUQO01000001">
    <property type="protein sequence ID" value="RFB04248.1"/>
    <property type="molecule type" value="Genomic_DNA"/>
</dbReference>
<dbReference type="Proteomes" id="UP000264589">
    <property type="component" value="Unassembled WGS sequence"/>
</dbReference>
<sequence length="214" mass="22206">MRTLIALAAAAAMTTGCVIVVDGDDDDWDDGKRDSFRMNLVADYSGPFKAAQTHELSSFEKIDASAGTDVTVVHGDRFEIRLDDRAIGRTSYQVRGNTLKISCDRPCGNGSRGSVEVMAPSLSAIEVSSGAHLEVSEGFEESRLNLSASSGARLDASMLAANSASASASSGASIQLSASDHLSASASSGARIRYNGNPDSVNVSESSGGSIKKH</sequence>
<dbReference type="PROSITE" id="PS51257">
    <property type="entry name" value="PROKAR_LIPOPROTEIN"/>
    <property type="match status" value="1"/>
</dbReference>